<keyword evidence="5" id="KW-1185">Reference proteome</keyword>
<evidence type="ECO:0000259" key="3">
    <source>
        <dbReference type="PROSITE" id="PS50943"/>
    </source>
</evidence>
<evidence type="ECO:0000313" key="5">
    <source>
        <dbReference type="Proteomes" id="UP000243739"/>
    </source>
</evidence>
<dbReference type="InterPro" id="IPR050400">
    <property type="entry name" value="Bact_Cytoskel_RodZ"/>
</dbReference>
<dbReference type="Pfam" id="PF13413">
    <property type="entry name" value="HTH_25"/>
    <property type="match status" value="1"/>
</dbReference>
<dbReference type="Proteomes" id="UP000243739">
    <property type="component" value="Unassembled WGS sequence"/>
</dbReference>
<dbReference type="PANTHER" id="PTHR34475:SF1">
    <property type="entry name" value="CYTOSKELETON PROTEIN RODZ"/>
    <property type="match status" value="1"/>
</dbReference>
<dbReference type="SUPFAM" id="SSF47413">
    <property type="entry name" value="lambda repressor-like DNA-binding domains"/>
    <property type="match status" value="1"/>
</dbReference>
<feature type="region of interest" description="Disordered" evidence="1">
    <location>
        <begin position="144"/>
        <end position="171"/>
    </location>
</feature>
<dbReference type="InterPro" id="IPR001387">
    <property type="entry name" value="Cro/C1-type_HTH"/>
</dbReference>
<evidence type="ECO:0000313" key="4">
    <source>
        <dbReference type="EMBL" id="OEG00469.1"/>
    </source>
</evidence>
<dbReference type="SMART" id="SM00530">
    <property type="entry name" value="HTH_XRE"/>
    <property type="match status" value="1"/>
</dbReference>
<dbReference type="Gene3D" id="1.10.260.40">
    <property type="entry name" value="lambda repressor-like DNA-binding domains"/>
    <property type="match status" value="1"/>
</dbReference>
<dbReference type="PROSITE" id="PS50943">
    <property type="entry name" value="HTH_CROC1"/>
    <property type="match status" value="1"/>
</dbReference>
<protein>
    <recommendedName>
        <fullName evidence="3">HTH cro/C1-type domain-containing protein</fullName>
    </recommendedName>
</protein>
<evidence type="ECO:0000256" key="2">
    <source>
        <dbReference type="SAM" id="Phobius"/>
    </source>
</evidence>
<dbReference type="AlphaFoldDB" id="A0A1D2YXQ9"/>
<keyword evidence="2" id="KW-1133">Transmembrane helix</keyword>
<evidence type="ECO:0000256" key="1">
    <source>
        <dbReference type="SAM" id="MobiDB-lite"/>
    </source>
</evidence>
<comment type="caution">
    <text evidence="4">The sequence shown here is derived from an EMBL/GenBank/DDBJ whole genome shotgun (WGS) entry which is preliminary data.</text>
</comment>
<feature type="domain" description="HTH cro/C1-type" evidence="3">
    <location>
        <begin position="8"/>
        <end position="68"/>
    </location>
</feature>
<reference evidence="4 5" key="1">
    <citation type="submission" date="2016-09" db="EMBL/GenBank/DDBJ databases">
        <title>Draft genome sequence for the type strain of Vulcanibacillus modesticaldus BR, a strictly anaerobic, moderately thermophilic, and nitrate-reducing bacterium from deep sea-hydrothermal vents of the Mid-Atlantic Ridge.</title>
        <authorList>
            <person name="Abin C.A."/>
            <person name="Hollibaugh J.T."/>
        </authorList>
    </citation>
    <scope>NUCLEOTIDE SEQUENCE [LARGE SCALE GENOMIC DNA]</scope>
    <source>
        <strain evidence="4 5">BR</strain>
    </source>
</reference>
<sequence>MEDIGQTLKELRIKKGLSIEDIQEMTKIRSRYIQAIEDGNLDKLPGQFYAKAFIKSYAEVLELDPAILKEYQESLPKPDLENIPIRSNYILESKTSKLGNWLRVSLVYVLITMIIVFVYIFYVKYSNDQDEDLRGDIITNPNIEIDSVSPSIPNESNSETNVEQSDEKEPTEELVQIKKLKTSYYGKYLLDEYEVSYAPGTKVQLQLRATDACWYSIRESGPDGKELLTGTLYSGQETELISFDKPLWIHLGNAAGVDIFLNEQKIEVGNEQNPKYILLNVKNQDF</sequence>
<feature type="compositionally biased region" description="Polar residues" evidence="1">
    <location>
        <begin position="148"/>
        <end position="163"/>
    </location>
</feature>
<feature type="transmembrane region" description="Helical" evidence="2">
    <location>
        <begin position="101"/>
        <end position="122"/>
    </location>
</feature>
<dbReference type="STRING" id="337097.BHF71_00760"/>
<proteinExistence type="predicted"/>
<dbReference type="PANTHER" id="PTHR34475">
    <property type="match status" value="1"/>
</dbReference>
<name>A0A1D2YXQ9_9BACI</name>
<organism evidence="4 5">
    <name type="scientific">Vulcanibacillus modesticaldus</name>
    <dbReference type="NCBI Taxonomy" id="337097"/>
    <lineage>
        <taxon>Bacteria</taxon>
        <taxon>Bacillati</taxon>
        <taxon>Bacillota</taxon>
        <taxon>Bacilli</taxon>
        <taxon>Bacillales</taxon>
        <taxon>Bacillaceae</taxon>
        <taxon>Vulcanibacillus</taxon>
    </lineage>
</organism>
<dbReference type="InterPro" id="IPR025194">
    <property type="entry name" value="RodZ-like_C"/>
</dbReference>
<dbReference type="OrthoDB" id="9797543at2"/>
<keyword evidence="2" id="KW-0812">Transmembrane</keyword>
<dbReference type="InterPro" id="IPR010982">
    <property type="entry name" value="Lambda_DNA-bd_dom_sf"/>
</dbReference>
<dbReference type="RefSeq" id="WP_069655782.1">
    <property type="nucleotide sequence ID" value="NZ_MIJF01000001.1"/>
</dbReference>
<dbReference type="Pfam" id="PF13464">
    <property type="entry name" value="RodZ_C"/>
    <property type="match status" value="1"/>
</dbReference>
<dbReference type="GO" id="GO:0003677">
    <property type="term" value="F:DNA binding"/>
    <property type="evidence" value="ECO:0007669"/>
    <property type="project" value="InterPro"/>
</dbReference>
<gene>
    <name evidence="4" type="ORF">BHF71_00760</name>
</gene>
<dbReference type="CDD" id="cd00093">
    <property type="entry name" value="HTH_XRE"/>
    <property type="match status" value="1"/>
</dbReference>
<keyword evidence="2" id="KW-0472">Membrane</keyword>
<accession>A0A1D2YXQ9</accession>
<dbReference type="EMBL" id="MIJF01000001">
    <property type="protein sequence ID" value="OEG00469.1"/>
    <property type="molecule type" value="Genomic_DNA"/>
</dbReference>